<name>A0A8D2PPN2_ZOSLA</name>
<dbReference type="GO" id="GO:0005912">
    <property type="term" value="C:adherens junction"/>
    <property type="evidence" value="ECO:0007669"/>
    <property type="project" value="UniProtKB-SubCell"/>
</dbReference>
<dbReference type="GO" id="GO:0034333">
    <property type="term" value="P:adherens junction assembly"/>
    <property type="evidence" value="ECO:0007669"/>
    <property type="project" value="TreeGrafter"/>
</dbReference>
<evidence type="ECO:0000256" key="1">
    <source>
        <dbReference type="ARBA" id="ARBA00004124"/>
    </source>
</evidence>
<evidence type="ECO:0000256" key="15">
    <source>
        <dbReference type="ARBA" id="ARBA00057349"/>
    </source>
</evidence>
<dbReference type="InterPro" id="IPR058033">
    <property type="entry name" value="ARM_TBCD_2nd"/>
</dbReference>
<comment type="similarity">
    <text evidence="5">Belongs to the TBCD family.</text>
</comment>
<dbReference type="InterPro" id="IPR022577">
    <property type="entry name" value="TBCD_C"/>
</dbReference>
<dbReference type="PANTHER" id="PTHR12658:SF0">
    <property type="entry name" value="TUBULIN-SPECIFIC CHAPERONE D"/>
    <property type="match status" value="1"/>
</dbReference>
<evidence type="ECO:0000256" key="7">
    <source>
        <dbReference type="ARBA" id="ARBA00022427"/>
    </source>
</evidence>
<dbReference type="GO" id="GO:0048487">
    <property type="term" value="F:beta-tubulin binding"/>
    <property type="evidence" value="ECO:0007669"/>
    <property type="project" value="InterPro"/>
</dbReference>
<evidence type="ECO:0000256" key="12">
    <source>
        <dbReference type="ARBA" id="ARBA00023136"/>
    </source>
</evidence>
<proteinExistence type="inferred from homology"/>
<dbReference type="InterPro" id="IPR011989">
    <property type="entry name" value="ARM-like"/>
</dbReference>
<keyword evidence="8" id="KW-1003">Cell membrane</keyword>
<evidence type="ECO:0000256" key="13">
    <source>
        <dbReference type="ARBA" id="ARBA00023186"/>
    </source>
</evidence>
<dbReference type="Proteomes" id="UP000694401">
    <property type="component" value="Unassembled WGS sequence"/>
</dbReference>
<evidence type="ECO:0000256" key="16">
    <source>
        <dbReference type="ARBA" id="ARBA00064145"/>
    </source>
</evidence>
<evidence type="ECO:0000256" key="14">
    <source>
        <dbReference type="ARBA" id="ARBA00023212"/>
    </source>
</evidence>
<comment type="subunit">
    <text evidence="16">Found in a complex with at least ARL2, PPP2CB, PPP2R1A, PPP2R2A, PPP2R5E and TBCD. Interacts with PPP2CB. Part of a supercomplex made of cofactors A to E. Cofactors A and D function by capturing and stabilizing tubulin in a quasi-native conformation. Cofactor E binds to the cofactor D-tubulin complex; interaction with cofactor C then causes the release of tubulin polypeptides that are committed to the native state. Interacts with ARL2; interaction is enhanced with the GDP-bound form of ARL2. Does not interact with ARL3, ARL4A and ARL4D. Interacts with beta tubulin. Interacts with TBCE.</text>
</comment>
<evidence type="ECO:0000256" key="10">
    <source>
        <dbReference type="ARBA" id="ARBA00022737"/>
    </source>
</evidence>
<dbReference type="PANTHER" id="PTHR12658">
    <property type="entry name" value="BETA-TUBULIN COFACTOR D"/>
    <property type="match status" value="1"/>
</dbReference>
<reference evidence="21" key="2">
    <citation type="submission" date="2025-09" db="UniProtKB">
        <authorList>
            <consortium name="Ensembl"/>
        </authorList>
    </citation>
    <scope>IDENTIFICATION</scope>
</reference>
<evidence type="ECO:0000256" key="18">
    <source>
        <dbReference type="ARBA" id="ARBA00079875"/>
    </source>
</evidence>
<evidence type="ECO:0000313" key="22">
    <source>
        <dbReference type="Proteomes" id="UP000694401"/>
    </source>
</evidence>
<dbReference type="InterPro" id="IPR033162">
    <property type="entry name" value="TBCD"/>
</dbReference>
<organism evidence="21 22">
    <name type="scientific">Zosterops lateralis melanops</name>
    <dbReference type="NCBI Taxonomy" id="1220523"/>
    <lineage>
        <taxon>Eukaryota</taxon>
        <taxon>Metazoa</taxon>
        <taxon>Chordata</taxon>
        <taxon>Craniata</taxon>
        <taxon>Vertebrata</taxon>
        <taxon>Euteleostomi</taxon>
        <taxon>Archelosauria</taxon>
        <taxon>Archosauria</taxon>
        <taxon>Dinosauria</taxon>
        <taxon>Saurischia</taxon>
        <taxon>Theropoda</taxon>
        <taxon>Coelurosauria</taxon>
        <taxon>Aves</taxon>
        <taxon>Neognathae</taxon>
        <taxon>Neoaves</taxon>
        <taxon>Telluraves</taxon>
        <taxon>Australaves</taxon>
        <taxon>Passeriformes</taxon>
        <taxon>Sylvioidea</taxon>
        <taxon>Zosteropidae</taxon>
        <taxon>Zosterops</taxon>
    </lineage>
</organism>
<accession>A0A8D2PPN2</accession>
<evidence type="ECO:0000256" key="3">
    <source>
        <dbReference type="ARBA" id="ARBA00004435"/>
    </source>
</evidence>
<keyword evidence="12" id="KW-0472">Membrane</keyword>
<dbReference type="Gene3D" id="1.25.10.10">
    <property type="entry name" value="Leucine-rich Repeat Variant"/>
    <property type="match status" value="2"/>
</dbReference>
<keyword evidence="14" id="KW-0206">Cytoskeleton</keyword>
<evidence type="ECO:0000256" key="9">
    <source>
        <dbReference type="ARBA" id="ARBA00022490"/>
    </source>
</evidence>
<dbReference type="GO" id="GO:0031115">
    <property type="term" value="P:negative regulation of microtubule polymerization"/>
    <property type="evidence" value="ECO:0007669"/>
    <property type="project" value="UniProtKB-ARBA"/>
</dbReference>
<dbReference type="GO" id="GO:0005923">
    <property type="term" value="C:bicellular tight junction"/>
    <property type="evidence" value="ECO:0007669"/>
    <property type="project" value="UniProtKB-SubCell"/>
</dbReference>
<dbReference type="GO" id="GO:0005813">
    <property type="term" value="C:centrosome"/>
    <property type="evidence" value="ECO:0007669"/>
    <property type="project" value="UniProtKB-SubCell"/>
</dbReference>
<evidence type="ECO:0000256" key="2">
    <source>
        <dbReference type="ARBA" id="ARBA00004300"/>
    </source>
</evidence>
<evidence type="ECO:0000256" key="8">
    <source>
        <dbReference type="ARBA" id="ARBA00022475"/>
    </source>
</evidence>
<keyword evidence="22" id="KW-1185">Reference proteome</keyword>
<feature type="domain" description="Tubulin-folding cofactor D ARM repeats" evidence="20">
    <location>
        <begin position="230"/>
        <end position="457"/>
    </location>
</feature>
<keyword evidence="7" id="KW-0796">Tight junction</keyword>
<dbReference type="SUPFAM" id="SSF48371">
    <property type="entry name" value="ARM repeat"/>
    <property type="match status" value="2"/>
</dbReference>
<reference evidence="21" key="1">
    <citation type="submission" date="2025-08" db="UniProtKB">
        <authorList>
            <consortium name="Ensembl"/>
        </authorList>
    </citation>
    <scope>IDENTIFICATION</scope>
</reference>
<comment type="subcellular location">
    <subcellularLocation>
        <location evidence="4">Cell junction</location>
        <location evidence="4">Adherens junction</location>
    </subcellularLocation>
    <subcellularLocation>
        <location evidence="3">Cell junction</location>
        <location evidence="3">Tight junction</location>
    </subcellularLocation>
    <subcellularLocation>
        <location evidence="2">Cytoplasm</location>
        <location evidence="2">Cytoskeleton</location>
        <location evidence="2">Microtubule organizing center</location>
        <location evidence="2">Centrosome</location>
    </subcellularLocation>
    <subcellularLocation>
        <location evidence="1">Lateral cell membrane</location>
    </subcellularLocation>
</comment>
<dbReference type="GO" id="GO:0007023">
    <property type="term" value="P:post-chaperonin tubulin folding pathway"/>
    <property type="evidence" value="ECO:0007669"/>
    <property type="project" value="InterPro"/>
</dbReference>
<keyword evidence="10" id="KW-0677">Repeat</keyword>
<evidence type="ECO:0000259" key="19">
    <source>
        <dbReference type="Pfam" id="PF12612"/>
    </source>
</evidence>
<dbReference type="GO" id="GO:0007021">
    <property type="term" value="P:tubulin complex assembly"/>
    <property type="evidence" value="ECO:0007669"/>
    <property type="project" value="InterPro"/>
</dbReference>
<dbReference type="Pfam" id="PF23579">
    <property type="entry name" value="ARM_TBCD"/>
    <property type="match status" value="1"/>
</dbReference>
<dbReference type="GO" id="GO:0000226">
    <property type="term" value="P:microtubule cytoskeleton organization"/>
    <property type="evidence" value="ECO:0007669"/>
    <property type="project" value="TreeGrafter"/>
</dbReference>
<evidence type="ECO:0000256" key="17">
    <source>
        <dbReference type="ARBA" id="ARBA00077974"/>
    </source>
</evidence>
<dbReference type="AlphaFoldDB" id="A0A8D2PPN2"/>
<dbReference type="InterPro" id="IPR016024">
    <property type="entry name" value="ARM-type_fold"/>
</dbReference>
<evidence type="ECO:0000256" key="11">
    <source>
        <dbReference type="ARBA" id="ARBA00022949"/>
    </source>
</evidence>
<feature type="domain" description="Tubulin-folding cofactor D C-terminal" evidence="19">
    <location>
        <begin position="826"/>
        <end position="1012"/>
    </location>
</feature>
<dbReference type="GO" id="GO:0016328">
    <property type="term" value="C:lateral plasma membrane"/>
    <property type="evidence" value="ECO:0007669"/>
    <property type="project" value="UniProtKB-SubCell"/>
</dbReference>
<keyword evidence="9" id="KW-0963">Cytoplasm</keyword>
<dbReference type="GO" id="GO:0005096">
    <property type="term" value="F:GTPase activator activity"/>
    <property type="evidence" value="ECO:0007669"/>
    <property type="project" value="InterPro"/>
</dbReference>
<sequence length="1129" mass="127240">MDKYQEQPHLLDRHLEGMMNSLLEIVRDSGSPPPLVHLAFKFLYIITKVRGYKRFLPLFPHEVRDLQPVLDMLAKQNPKDTETWETRYMLLLWLSMICLIPFDLARFDGNLVSVEGQARQPTMDRILDIAKCYLVVSDKARDAAAVLVSKFIVRPDVRQSRMADFLDWVLSMLSKSSSQTMEGTVIVNGMLQALAQLFKHGKREDCLPYAATVLECLDNCKLSESNQMVLRKLGMKLVQRLGLTFVKPKVAKWRYQRGRRSLAANLQAQGAAVQNQKREAAAAAAAAEAEDDEEYDIPGEIENVVEQLLVGLKDKDTIVRWSAAKGIGRITGRLPKELADDVIGSLLDCFSFQETDNAWHGGCLALAELGRRGLLLPSRISDVVPVMLKALTYDEKRGACSVGSNVRDAACYVCWAFARAYEPAELIPFINHISSALVIAAVFDRDVNCRRAASGTFPHGIDILTAADYFAVGNRVNCYLTISVYIAGFSEYTQPMIDHLVNMKINHWDSVIRELATKALHNITPQAPEYMANVVLPRLLPLSVGSDLHTRHGAILACAEITHALCKLAQENNRSVTYYFSEQSLEGLKQIHQEVCSHRSVFNLECCMIFNKDWQLRQLFSSCAKRGWQWLINDSLRHLTLVSSAARQHIKESAVSALAALCNEFYINERGEADPALQDELVTQYVSELQNSEEMIRCGFSRALGALPRFLLKGRLQQVLEGLKKVTVISPEDVSFAEARRDALIAIAKVCQTAGVKGDGSQQEYVCRENVDQIYATLLTGVTDYTTDSRGDVGGWVREAAMTSLMEVTLLLVQKEAELIHANICKQIMCWLAQQSAEKIDKFRAHAGSVFLTLLHFDHPPVPHIPHREELERIFPRWEKDTLNWNAASEAFPRITQLLGLPAYQYHVLLGLSVSVGGLTETTVRAHSSLFDYMKKIQSDPSALEGFCETLLRVFEDNLRNDRVSVPLLTMLDQLLANGCFDMFTEQENHPFPVKLFTLCKEEIKRSKDIRKLRSSIGVFCGLIQFQGDMREKVFFQLFLLLCHPFPIIRKTTASQVYEMLLTYSDVVDAAVMEQVMAILSDTNWEAELPVVRERRNCLCDLLKVPRPQLVAKVRWECAPGVLCSWRCP</sequence>
<evidence type="ECO:0000256" key="6">
    <source>
        <dbReference type="ARBA" id="ARBA00015003"/>
    </source>
</evidence>
<evidence type="ECO:0000259" key="20">
    <source>
        <dbReference type="Pfam" id="PF25767"/>
    </source>
</evidence>
<dbReference type="Pfam" id="PF25767">
    <property type="entry name" value="ARM_TBCD_2nd"/>
    <property type="match status" value="1"/>
</dbReference>
<keyword evidence="11" id="KW-0965">Cell junction</keyword>
<evidence type="ECO:0000256" key="4">
    <source>
        <dbReference type="ARBA" id="ARBA00004536"/>
    </source>
</evidence>
<dbReference type="FunFam" id="1.25.10.10:FF:000268">
    <property type="entry name" value="tubulin-specific chaperone D"/>
    <property type="match status" value="1"/>
</dbReference>
<dbReference type="Ensembl" id="ENSZLMT00000016445.1">
    <property type="protein sequence ID" value="ENSZLMP00000016003.1"/>
    <property type="gene ID" value="ENSZLMG00000010100.1"/>
</dbReference>
<protein>
    <recommendedName>
        <fullName evidence="6">Tubulin-specific chaperone D</fullName>
    </recommendedName>
    <alternativeName>
        <fullName evidence="17">Beta-tubulin cofactor D</fullName>
    </alternativeName>
    <alternativeName>
        <fullName evidence="18">Tubulin-folding cofactor D</fullName>
    </alternativeName>
</protein>
<evidence type="ECO:0000313" key="21">
    <source>
        <dbReference type="Ensembl" id="ENSZLMP00000016003.1"/>
    </source>
</evidence>
<dbReference type="GO" id="GO:0070830">
    <property type="term" value="P:bicellular tight junction assembly"/>
    <property type="evidence" value="ECO:0007669"/>
    <property type="project" value="TreeGrafter"/>
</dbReference>
<keyword evidence="13" id="KW-0143">Chaperone</keyword>
<comment type="function">
    <text evidence="15">Tubulin-folding protein implicated in the first step of the tubulin folding pathway and required for tubulin complex assembly. Involved in the regulation of microtubule polymerization or depolymerization, it modulates microtubule dynamics by capturing GTP-bound beta-tubulin (TUBB). Its ability to interact with beta tubulin is regulated via its interaction with ARL2. Acts as a GTPase-activating protein (GAP) for ARL2. Induces microtubule disruption in absence of ARL2. Increases degradation of beta tubulin, when overexpressed in polarized cells. Promotes epithelial cell detachment, a process antagonized by ARL2. Induces tight adherens and tight junctions disassembly at the lateral cell membrane. Required for correct assembly and maintenance of the mitotic spindle, and proper progression of mitosis. Involved in neuron morphogenesis.</text>
</comment>
<evidence type="ECO:0000256" key="5">
    <source>
        <dbReference type="ARBA" id="ARBA00006853"/>
    </source>
</evidence>
<dbReference type="Pfam" id="PF12612">
    <property type="entry name" value="TFCD_C"/>
    <property type="match status" value="1"/>
</dbReference>